<evidence type="ECO:0000256" key="1">
    <source>
        <dbReference type="ARBA" id="ARBA00022485"/>
    </source>
</evidence>
<keyword evidence="4" id="KW-0408">Iron</keyword>
<keyword evidence="2" id="KW-0479">Metal-binding</keyword>
<feature type="domain" description="4Fe-4S ferredoxin-type" evidence="6">
    <location>
        <begin position="36"/>
        <end position="65"/>
    </location>
</feature>
<keyword evidence="1" id="KW-0004">4Fe-4S</keyword>
<dbReference type="Gene3D" id="3.30.70.3270">
    <property type="match status" value="1"/>
</dbReference>
<protein>
    <submittedName>
        <fullName evidence="7">Formate hydrogenlyase subunit 6</fullName>
    </submittedName>
</protein>
<keyword evidence="3" id="KW-0677">Repeat</keyword>
<gene>
    <name evidence="7" type="ORF">OP8BY_0958</name>
</gene>
<evidence type="ECO:0000313" key="8">
    <source>
        <dbReference type="Proteomes" id="UP000257323"/>
    </source>
</evidence>
<dbReference type="GO" id="GO:0003954">
    <property type="term" value="F:NADH dehydrogenase activity"/>
    <property type="evidence" value="ECO:0007669"/>
    <property type="project" value="TreeGrafter"/>
</dbReference>
<keyword evidence="7" id="KW-0456">Lyase</keyword>
<evidence type="ECO:0000256" key="5">
    <source>
        <dbReference type="ARBA" id="ARBA00023014"/>
    </source>
</evidence>
<dbReference type="PROSITE" id="PS00198">
    <property type="entry name" value="4FE4S_FER_1"/>
    <property type="match status" value="1"/>
</dbReference>
<dbReference type="EMBL" id="QUAH01000001">
    <property type="protein sequence ID" value="RFT17016.1"/>
    <property type="molecule type" value="Genomic_DNA"/>
</dbReference>
<dbReference type="PANTHER" id="PTHR10849">
    <property type="entry name" value="NADH DEHYDROGENASE UBIQUINONE IRON-SULFUR PROTEIN 8, MITOCHONDRIAL"/>
    <property type="match status" value="1"/>
</dbReference>
<evidence type="ECO:0000256" key="2">
    <source>
        <dbReference type="ARBA" id="ARBA00022723"/>
    </source>
</evidence>
<accession>A0A3E2BQV9</accession>
<evidence type="ECO:0000256" key="3">
    <source>
        <dbReference type="ARBA" id="ARBA00022737"/>
    </source>
</evidence>
<evidence type="ECO:0000313" key="7">
    <source>
        <dbReference type="EMBL" id="RFT17016.1"/>
    </source>
</evidence>
<dbReference type="GO" id="GO:0016829">
    <property type="term" value="F:lyase activity"/>
    <property type="evidence" value="ECO:0007669"/>
    <property type="project" value="UniProtKB-KW"/>
</dbReference>
<dbReference type="SUPFAM" id="SSF54862">
    <property type="entry name" value="4Fe-4S ferredoxins"/>
    <property type="match status" value="1"/>
</dbReference>
<proteinExistence type="predicted"/>
<dbReference type="Pfam" id="PF12838">
    <property type="entry name" value="Fer4_7"/>
    <property type="match status" value="1"/>
</dbReference>
<dbReference type="GO" id="GO:0051539">
    <property type="term" value="F:4 iron, 4 sulfur cluster binding"/>
    <property type="evidence" value="ECO:0007669"/>
    <property type="project" value="UniProtKB-KW"/>
</dbReference>
<dbReference type="GO" id="GO:0009060">
    <property type="term" value="P:aerobic respiration"/>
    <property type="evidence" value="ECO:0007669"/>
    <property type="project" value="TreeGrafter"/>
</dbReference>
<dbReference type="Proteomes" id="UP000257323">
    <property type="component" value="Unassembled WGS sequence"/>
</dbReference>
<dbReference type="InterPro" id="IPR017896">
    <property type="entry name" value="4Fe4S_Fe-S-bd"/>
</dbReference>
<dbReference type="GO" id="GO:0016020">
    <property type="term" value="C:membrane"/>
    <property type="evidence" value="ECO:0007669"/>
    <property type="project" value="InterPro"/>
</dbReference>
<name>A0A3E2BQV9_9BACT</name>
<reference evidence="7 8" key="1">
    <citation type="submission" date="2018-08" db="EMBL/GenBank/DDBJ databases">
        <title>Genome analysis of the thermophilic bacterium of the candidate phylum Aminicenantes from deep subsurface aquifer revealed its physiology and ecological role.</title>
        <authorList>
            <person name="Kadnikov V.V."/>
            <person name="Mardanov A.V."/>
            <person name="Beletsky A.V."/>
            <person name="Karnachuk O.V."/>
            <person name="Ravin N.V."/>
        </authorList>
    </citation>
    <scope>NUCLEOTIDE SEQUENCE [LARGE SCALE GENOMIC DNA]</scope>
    <source>
        <strain evidence="7">BY38</strain>
    </source>
</reference>
<organism evidence="7 8">
    <name type="scientific">Candidatus Saccharicenans subterraneus</name>
    <dbReference type="NCBI Taxonomy" id="2508984"/>
    <lineage>
        <taxon>Bacteria</taxon>
        <taxon>Candidatus Aminicenantota</taxon>
        <taxon>Candidatus Aminicenantia</taxon>
        <taxon>Candidatus Aminicenantales</taxon>
        <taxon>Candidatus Saccharicenantaceae</taxon>
        <taxon>Candidatus Saccharicenans</taxon>
    </lineage>
</organism>
<feature type="domain" description="4Fe-4S ferredoxin-type" evidence="6">
    <location>
        <begin position="70"/>
        <end position="99"/>
    </location>
</feature>
<keyword evidence="5" id="KW-0411">Iron-sulfur</keyword>
<comment type="caution">
    <text evidence="7">The sequence shown here is derived from an EMBL/GenBank/DDBJ whole genome shotgun (WGS) entry which is preliminary data.</text>
</comment>
<dbReference type="PANTHER" id="PTHR10849:SF35">
    <property type="entry name" value="FORMATE HYDROGENLYASE SUBUNIT 6-RELATED"/>
    <property type="match status" value="1"/>
</dbReference>
<dbReference type="AlphaFoldDB" id="A0A3E2BQV9"/>
<evidence type="ECO:0000256" key="4">
    <source>
        <dbReference type="ARBA" id="ARBA00023004"/>
    </source>
</evidence>
<sequence length="181" mass="21042">MWLWNKIKQLAISFRAGMVTLHYPFEPRPAPEGFRGQPVWDHTKCIGCAGCASHCPARTIFLRDICQELRILLYDSSRCTYCGRCADLCPEKAITMSDKFELATDNRQDITQSLELFMMTCQRCGRCYDLEIKNYIDRLSSLGYRYDSLEARKVIRRSTADFSPEELEKTVTYERPGRLEK</sequence>
<dbReference type="PROSITE" id="PS51379">
    <property type="entry name" value="4FE4S_FER_2"/>
    <property type="match status" value="2"/>
</dbReference>
<dbReference type="InterPro" id="IPR010226">
    <property type="entry name" value="NADH_quinone_OxRdtase_chainI"/>
</dbReference>
<dbReference type="GO" id="GO:0046872">
    <property type="term" value="F:metal ion binding"/>
    <property type="evidence" value="ECO:0007669"/>
    <property type="project" value="UniProtKB-KW"/>
</dbReference>
<evidence type="ECO:0000259" key="6">
    <source>
        <dbReference type="PROSITE" id="PS51379"/>
    </source>
</evidence>
<dbReference type="InterPro" id="IPR017900">
    <property type="entry name" value="4Fe4S_Fe_S_CS"/>
</dbReference>